<evidence type="ECO:0000313" key="2">
    <source>
        <dbReference type="EMBL" id="AXL21871.1"/>
    </source>
</evidence>
<dbReference type="OrthoDB" id="2087522at2"/>
<name>A0A346B178_9FIRM</name>
<dbReference type="AlphaFoldDB" id="A0A346B178"/>
<dbReference type="NCBIfam" id="NF047561">
    <property type="entry name" value="orf58_phage_fam"/>
    <property type="match status" value="1"/>
</dbReference>
<reference evidence="2 3" key="1">
    <citation type="submission" date="2018-05" db="EMBL/GenBank/DDBJ databases">
        <title>Complete genome sequence of Megasphaera sp. AJH120T, isolated from the ceca of a chicken.</title>
        <authorList>
            <person name="Maki J."/>
            <person name="Looft T."/>
        </authorList>
    </citation>
    <scope>NUCLEOTIDE SEQUENCE [LARGE SCALE GENOMIC DNA]</scope>
    <source>
        <strain evidence="2 3">AJH120</strain>
    </source>
</reference>
<feature type="compositionally biased region" description="Basic residues" evidence="1">
    <location>
        <begin position="221"/>
        <end position="231"/>
    </location>
</feature>
<dbReference type="EMBL" id="CP029462">
    <property type="protein sequence ID" value="AXL21871.1"/>
    <property type="molecule type" value="Genomic_DNA"/>
</dbReference>
<feature type="compositionally biased region" description="Basic and acidic residues" evidence="1">
    <location>
        <begin position="208"/>
        <end position="220"/>
    </location>
</feature>
<feature type="region of interest" description="Disordered" evidence="1">
    <location>
        <begin position="207"/>
        <end position="238"/>
    </location>
</feature>
<dbReference type="RefSeq" id="WP_107196317.1">
    <property type="nucleotide sequence ID" value="NZ_CP029462.1"/>
</dbReference>
<proteinExistence type="predicted"/>
<accession>A0A346B178</accession>
<protein>
    <submittedName>
        <fullName evidence="2">Uncharacterized protein</fullName>
    </submittedName>
</protein>
<sequence>MTLWHRQYKVVFPEINLEYANTLRIQFAVEKDITKETNKSALSLYNLSEDSRNRIEVADRKVEIWAGYKDNTGPVRLFVGTVTQSETKENDKDVETKLTLADGNVAIRDTAFSLSFAPGTSGNRILQTIANAMGVPLVLGEGVQFGTFINGYSFVGTAREALDGICYHSGCSWSVQNDTLQVIMNGGVFTNRGLVFASDSGLIGSPERIIRASPKPDKETPKRRRRQKAKKEKPEKQSGWKIKTLLAPTVTPGDAVKVESRIITGWFRVESVKHQGDTHGGDWISEMNLIERLTYTDEQQ</sequence>
<gene>
    <name evidence="2" type="ORF">DKB62_10015</name>
</gene>
<keyword evidence="3" id="KW-1185">Reference proteome</keyword>
<organism evidence="2 3">
    <name type="scientific">Megasphaera stantonii</name>
    <dbReference type="NCBI Taxonomy" id="2144175"/>
    <lineage>
        <taxon>Bacteria</taxon>
        <taxon>Bacillati</taxon>
        <taxon>Bacillota</taxon>
        <taxon>Negativicutes</taxon>
        <taxon>Veillonellales</taxon>
        <taxon>Veillonellaceae</taxon>
        <taxon>Megasphaera</taxon>
    </lineage>
</organism>
<dbReference type="Proteomes" id="UP000254337">
    <property type="component" value="Chromosome"/>
</dbReference>
<dbReference type="KEGG" id="meg:DKB62_10015"/>
<evidence type="ECO:0000256" key="1">
    <source>
        <dbReference type="SAM" id="MobiDB-lite"/>
    </source>
</evidence>
<evidence type="ECO:0000313" key="3">
    <source>
        <dbReference type="Proteomes" id="UP000254337"/>
    </source>
</evidence>